<reference evidence="2" key="1">
    <citation type="submission" date="2020-10" db="EMBL/GenBank/DDBJ databases">
        <authorList>
            <person name="Gilroy R."/>
        </authorList>
    </citation>
    <scope>NUCLEOTIDE SEQUENCE</scope>
    <source>
        <strain evidence="2">CHK183-6373</strain>
    </source>
</reference>
<dbReference type="CDD" id="cd04301">
    <property type="entry name" value="NAT_SF"/>
    <property type="match status" value="1"/>
</dbReference>
<protein>
    <submittedName>
        <fullName evidence="2">GNAT family N-acetyltransferase</fullName>
    </submittedName>
</protein>
<dbReference type="InterPro" id="IPR016181">
    <property type="entry name" value="Acyl_CoA_acyltransferase"/>
</dbReference>
<dbReference type="SUPFAM" id="SSF55729">
    <property type="entry name" value="Acyl-CoA N-acyltransferases (Nat)"/>
    <property type="match status" value="1"/>
</dbReference>
<gene>
    <name evidence="2" type="ORF">IAA64_00015</name>
</gene>
<proteinExistence type="predicted"/>
<dbReference type="EMBL" id="DVOT01000001">
    <property type="protein sequence ID" value="HIV26326.1"/>
    <property type="molecule type" value="Genomic_DNA"/>
</dbReference>
<evidence type="ECO:0000313" key="3">
    <source>
        <dbReference type="Proteomes" id="UP000886884"/>
    </source>
</evidence>
<feature type="domain" description="N-acetyltransferase" evidence="1">
    <location>
        <begin position="30"/>
        <end position="179"/>
    </location>
</feature>
<sequence>MEQQNISDYNLFMMCRAPREEAFAPLPAGFHFDLCRREELETWMRFPFDTQEEARQYAPFMARYFQNVYAAKEAEFFARCLFVREASGAPVGTAFLWRAYGRVNTLHWLKVRREYEGRGIGRALLTRLLMPLAPEEYPVYLHTQPSSYRAIKLYTDFGFALLTDARIGPRENHLAQSLPVLRQAMPPAAYDKLAFAQAPEALLAAAASRDVDEF</sequence>
<evidence type="ECO:0000313" key="2">
    <source>
        <dbReference type="EMBL" id="HIV26326.1"/>
    </source>
</evidence>
<dbReference type="PROSITE" id="PS51186">
    <property type="entry name" value="GNAT"/>
    <property type="match status" value="1"/>
</dbReference>
<comment type="caution">
    <text evidence="2">The sequence shown here is derived from an EMBL/GenBank/DDBJ whole genome shotgun (WGS) entry which is preliminary data.</text>
</comment>
<dbReference type="Pfam" id="PF00583">
    <property type="entry name" value="Acetyltransf_1"/>
    <property type="match status" value="1"/>
</dbReference>
<dbReference type="InterPro" id="IPR000182">
    <property type="entry name" value="GNAT_dom"/>
</dbReference>
<reference evidence="2" key="2">
    <citation type="journal article" date="2021" name="PeerJ">
        <title>Extensive microbial diversity within the chicken gut microbiome revealed by metagenomics and culture.</title>
        <authorList>
            <person name="Gilroy R."/>
            <person name="Ravi A."/>
            <person name="Getino M."/>
            <person name="Pursley I."/>
            <person name="Horton D.L."/>
            <person name="Alikhan N.F."/>
            <person name="Baker D."/>
            <person name="Gharbi K."/>
            <person name="Hall N."/>
            <person name="Watson M."/>
            <person name="Adriaenssens E.M."/>
            <person name="Foster-Nyarko E."/>
            <person name="Jarju S."/>
            <person name="Secka A."/>
            <person name="Antonio M."/>
            <person name="Oren A."/>
            <person name="Chaudhuri R.R."/>
            <person name="La Ragione R."/>
            <person name="Hildebrand F."/>
            <person name="Pallen M.J."/>
        </authorList>
    </citation>
    <scope>NUCLEOTIDE SEQUENCE</scope>
    <source>
        <strain evidence="2">CHK183-6373</strain>
    </source>
</reference>
<organism evidence="2 3">
    <name type="scientific">Candidatus Ornithocaccomicrobium faecavium</name>
    <dbReference type="NCBI Taxonomy" id="2840890"/>
    <lineage>
        <taxon>Bacteria</taxon>
        <taxon>Bacillati</taxon>
        <taxon>Bacillota</taxon>
        <taxon>Clostridia</taxon>
        <taxon>Candidatus Ornithocaccomicrobium</taxon>
    </lineage>
</organism>
<dbReference type="AlphaFoldDB" id="A0A9D1P4C3"/>
<dbReference type="GO" id="GO:0016747">
    <property type="term" value="F:acyltransferase activity, transferring groups other than amino-acyl groups"/>
    <property type="evidence" value="ECO:0007669"/>
    <property type="project" value="InterPro"/>
</dbReference>
<evidence type="ECO:0000259" key="1">
    <source>
        <dbReference type="PROSITE" id="PS51186"/>
    </source>
</evidence>
<dbReference type="Proteomes" id="UP000886884">
    <property type="component" value="Unassembled WGS sequence"/>
</dbReference>
<name>A0A9D1P4C3_9FIRM</name>
<accession>A0A9D1P4C3</accession>
<dbReference type="Gene3D" id="3.40.630.30">
    <property type="match status" value="1"/>
</dbReference>